<evidence type="ECO:0000313" key="3">
    <source>
        <dbReference type="EMBL" id="KIH65452.1"/>
    </source>
</evidence>
<keyword evidence="1" id="KW-0732">Signal</keyword>
<proteinExistence type="predicted"/>
<dbReference type="Gene3D" id="2.130.10.120">
    <property type="entry name" value="Prolyl oligopeptidase, N-terminal domain"/>
    <property type="match status" value="1"/>
</dbReference>
<reference evidence="3 4" key="1">
    <citation type="submission" date="2013-12" db="EMBL/GenBank/DDBJ databases">
        <title>Draft genome of the parsitic nematode Ancylostoma duodenale.</title>
        <authorList>
            <person name="Mitreva M."/>
        </authorList>
    </citation>
    <scope>NUCLEOTIDE SEQUENCE [LARGE SCALE GENOMIC DNA]</scope>
    <source>
        <strain evidence="3 4">Zhejiang</strain>
    </source>
</reference>
<feature type="signal peptide" evidence="1">
    <location>
        <begin position="1"/>
        <end position="19"/>
    </location>
</feature>
<dbReference type="AlphaFoldDB" id="A0A0C2DRS3"/>
<dbReference type="InterPro" id="IPR029058">
    <property type="entry name" value="AB_hydrolase_fold"/>
</dbReference>
<dbReference type="InterPro" id="IPR051167">
    <property type="entry name" value="Prolyl_oligopep/macrocyclase"/>
</dbReference>
<protein>
    <recommendedName>
        <fullName evidence="2">Peptidase S9A N-terminal domain-containing protein</fullName>
    </recommendedName>
</protein>
<dbReference type="GO" id="GO:0004252">
    <property type="term" value="F:serine-type endopeptidase activity"/>
    <property type="evidence" value="ECO:0007669"/>
    <property type="project" value="InterPro"/>
</dbReference>
<dbReference type="PANTHER" id="PTHR42881:SF2">
    <property type="entry name" value="PROLYL ENDOPEPTIDASE"/>
    <property type="match status" value="1"/>
</dbReference>
<dbReference type="OrthoDB" id="248387at2759"/>
<accession>A0A0C2DRS3</accession>
<evidence type="ECO:0000256" key="1">
    <source>
        <dbReference type="SAM" id="SignalP"/>
    </source>
</evidence>
<keyword evidence="4" id="KW-1185">Reference proteome</keyword>
<sequence length="446" mass="49987">MRTLLLLVLAGCSFPQGVAQERGSMGKSEPLPSISIPPATYPTARRDENIVDDFDGIKVMLLYELHLRDLCECIVQVGDPYRWLEDPDAPETRQFVSELNAISEPFLAKAPNREDIRKNAQDVDVAAMADFAKLVGDCSDVRRLPGSCDGECCLSALSKLQNYERYGCPSKHGEFYYYSHNTGLQNQSVIFRQASLKQKGMGEVFLDPNSMSADGTASLSITKWTEDGSILAYGVSEKGSDWNVVRFRTADKKDLKDVIEEVKHSHLAWLKDNSGVFYSKYPHPKATVGKSAEKHEYHSLHFHRIGTDGDKDVLIYGREDSPDNLITGEVTEDGKYLIIYDHSSNVPFNKLYYQELSNSGKLNGKIKPKPLFDKMDASYMYVDNNNDSMLILTNRDAPSFKLIRVSLKNGSIWDVVPESKQAVLDSVLSVGKDRLLLVYIEDVKVS</sequence>
<dbReference type="GO" id="GO:0070012">
    <property type="term" value="F:oligopeptidase activity"/>
    <property type="evidence" value="ECO:0007669"/>
    <property type="project" value="TreeGrafter"/>
</dbReference>
<dbReference type="EMBL" id="KN727548">
    <property type="protein sequence ID" value="KIH65452.1"/>
    <property type="molecule type" value="Genomic_DNA"/>
</dbReference>
<feature type="domain" description="Peptidase S9A N-terminal" evidence="2">
    <location>
        <begin position="76"/>
        <end position="120"/>
    </location>
</feature>
<gene>
    <name evidence="3" type="ORF">ANCDUO_04229</name>
</gene>
<evidence type="ECO:0000313" key="4">
    <source>
        <dbReference type="Proteomes" id="UP000054047"/>
    </source>
</evidence>
<dbReference type="SUPFAM" id="SSF50993">
    <property type="entry name" value="Peptidase/esterase 'gauge' domain"/>
    <property type="match status" value="1"/>
</dbReference>
<feature type="domain" description="Peptidase S9A N-terminal" evidence="2">
    <location>
        <begin position="156"/>
        <end position="444"/>
    </location>
</feature>
<dbReference type="Pfam" id="PF02897">
    <property type="entry name" value="Peptidase_S9_N"/>
    <property type="match status" value="2"/>
</dbReference>
<feature type="chain" id="PRO_5002147576" description="Peptidase S9A N-terminal domain-containing protein" evidence="1">
    <location>
        <begin position="20"/>
        <end position="446"/>
    </location>
</feature>
<evidence type="ECO:0000259" key="2">
    <source>
        <dbReference type="Pfam" id="PF02897"/>
    </source>
</evidence>
<dbReference type="PANTHER" id="PTHR42881">
    <property type="entry name" value="PROLYL ENDOPEPTIDASE"/>
    <property type="match status" value="1"/>
</dbReference>
<dbReference type="GO" id="GO:0005829">
    <property type="term" value="C:cytosol"/>
    <property type="evidence" value="ECO:0007669"/>
    <property type="project" value="TreeGrafter"/>
</dbReference>
<dbReference type="Proteomes" id="UP000054047">
    <property type="component" value="Unassembled WGS sequence"/>
</dbReference>
<dbReference type="Gene3D" id="3.40.50.1820">
    <property type="entry name" value="alpha/beta hydrolase"/>
    <property type="match status" value="1"/>
</dbReference>
<organism evidence="3 4">
    <name type="scientific">Ancylostoma duodenale</name>
    <dbReference type="NCBI Taxonomy" id="51022"/>
    <lineage>
        <taxon>Eukaryota</taxon>
        <taxon>Metazoa</taxon>
        <taxon>Ecdysozoa</taxon>
        <taxon>Nematoda</taxon>
        <taxon>Chromadorea</taxon>
        <taxon>Rhabditida</taxon>
        <taxon>Rhabditina</taxon>
        <taxon>Rhabditomorpha</taxon>
        <taxon>Strongyloidea</taxon>
        <taxon>Ancylostomatidae</taxon>
        <taxon>Ancylostomatinae</taxon>
        <taxon>Ancylostoma</taxon>
    </lineage>
</organism>
<dbReference type="InterPro" id="IPR023302">
    <property type="entry name" value="Pept_S9A_N"/>
</dbReference>
<name>A0A0C2DRS3_9BILA</name>